<gene>
    <name evidence="1" type="ORF">PoB_001033800</name>
</gene>
<protein>
    <submittedName>
        <fullName evidence="1">Uncharacterized protein</fullName>
    </submittedName>
</protein>
<comment type="caution">
    <text evidence="1">The sequence shown here is derived from an EMBL/GenBank/DDBJ whole genome shotgun (WGS) entry which is preliminary data.</text>
</comment>
<keyword evidence="2" id="KW-1185">Reference proteome</keyword>
<name>A0AAV3YNB3_9GAST</name>
<dbReference type="Proteomes" id="UP000735302">
    <property type="component" value="Unassembled WGS sequence"/>
</dbReference>
<evidence type="ECO:0000313" key="1">
    <source>
        <dbReference type="EMBL" id="GFN83832.1"/>
    </source>
</evidence>
<accession>A0AAV3YNB3</accession>
<proteinExistence type="predicted"/>
<organism evidence="1 2">
    <name type="scientific">Plakobranchus ocellatus</name>
    <dbReference type="NCBI Taxonomy" id="259542"/>
    <lineage>
        <taxon>Eukaryota</taxon>
        <taxon>Metazoa</taxon>
        <taxon>Spiralia</taxon>
        <taxon>Lophotrochozoa</taxon>
        <taxon>Mollusca</taxon>
        <taxon>Gastropoda</taxon>
        <taxon>Heterobranchia</taxon>
        <taxon>Euthyneura</taxon>
        <taxon>Panpulmonata</taxon>
        <taxon>Sacoglossa</taxon>
        <taxon>Placobranchoidea</taxon>
        <taxon>Plakobranchidae</taxon>
        <taxon>Plakobranchus</taxon>
    </lineage>
</organism>
<dbReference type="EMBL" id="BLXT01001244">
    <property type="protein sequence ID" value="GFN83832.1"/>
    <property type="molecule type" value="Genomic_DNA"/>
</dbReference>
<dbReference type="AlphaFoldDB" id="A0AAV3YNB3"/>
<sequence length="353" mass="39462">MILVGLLVTDLPSMRCTSWFSEVIPILFNISAYIREIVMQTAQNIVRKDRGSQQFSDILATGSPRTLSDIECVKNPGHTHFIPATSLTAYHLPQHFQDERWVAMIRARLADTVKLMVRYTSPHRQNQRGYEEYIGTIRPRWGSGTAFWPETCTNQIECPLPGCNTNGERHFVYGPFQVVTVAHLVFDENEANATRVEFFDDDPHCPEFVRQAEVIGIKQGPPGSNISILKCITHDSKIPEELKKANRHRTELLKGLCEPEGASMVVMISHPHGTSKCISFGNLIQLFEKGPVKTTRDGKMRLRECTLNYSTPSCVGSGGGSVTLWQSGRRAFAPHSKALGLDSNMSAFGWVSK</sequence>
<reference evidence="1 2" key="1">
    <citation type="journal article" date="2021" name="Elife">
        <title>Chloroplast acquisition without the gene transfer in kleptoplastic sea slugs, Plakobranchus ocellatus.</title>
        <authorList>
            <person name="Maeda T."/>
            <person name="Takahashi S."/>
            <person name="Yoshida T."/>
            <person name="Shimamura S."/>
            <person name="Takaki Y."/>
            <person name="Nagai Y."/>
            <person name="Toyoda A."/>
            <person name="Suzuki Y."/>
            <person name="Arimoto A."/>
            <person name="Ishii H."/>
            <person name="Satoh N."/>
            <person name="Nishiyama T."/>
            <person name="Hasebe M."/>
            <person name="Maruyama T."/>
            <person name="Minagawa J."/>
            <person name="Obokata J."/>
            <person name="Shigenobu S."/>
        </authorList>
    </citation>
    <scope>NUCLEOTIDE SEQUENCE [LARGE SCALE GENOMIC DNA]</scope>
</reference>
<evidence type="ECO:0000313" key="2">
    <source>
        <dbReference type="Proteomes" id="UP000735302"/>
    </source>
</evidence>